<dbReference type="InterPro" id="IPR050090">
    <property type="entry name" value="Tyrosine_recombinase_XerCD"/>
</dbReference>
<dbReference type="InterPro" id="IPR011010">
    <property type="entry name" value="DNA_brk_join_enz"/>
</dbReference>
<proteinExistence type="predicted"/>
<dbReference type="InterPro" id="IPR002104">
    <property type="entry name" value="Integrase_catalytic"/>
</dbReference>
<dbReference type="GO" id="GO:0006310">
    <property type="term" value="P:DNA recombination"/>
    <property type="evidence" value="ECO:0007669"/>
    <property type="project" value="UniProtKB-KW"/>
</dbReference>
<evidence type="ECO:0000256" key="1">
    <source>
        <dbReference type="ARBA" id="ARBA00023172"/>
    </source>
</evidence>
<dbReference type="AlphaFoldDB" id="E6PXJ4"/>
<dbReference type="Gene3D" id="1.10.443.10">
    <property type="entry name" value="Intergrase catalytic core"/>
    <property type="match status" value="1"/>
</dbReference>
<dbReference type="GO" id="GO:0003677">
    <property type="term" value="F:DNA binding"/>
    <property type="evidence" value="ECO:0007669"/>
    <property type="project" value="InterPro"/>
</dbReference>
<feature type="domain" description="Tyr recombinase" evidence="2">
    <location>
        <begin position="159"/>
        <end position="352"/>
    </location>
</feature>
<protein>
    <recommendedName>
        <fullName evidence="2">Tyr recombinase domain-containing protein</fullName>
    </recommendedName>
</protein>
<organism evidence="3">
    <name type="scientific">mine drainage metagenome</name>
    <dbReference type="NCBI Taxonomy" id="410659"/>
    <lineage>
        <taxon>unclassified sequences</taxon>
        <taxon>metagenomes</taxon>
        <taxon>ecological metagenomes</taxon>
    </lineage>
</organism>
<gene>
    <name evidence="3" type="ORF">CARN3_0594</name>
</gene>
<dbReference type="InterPro" id="IPR013762">
    <property type="entry name" value="Integrase-like_cat_sf"/>
</dbReference>
<dbReference type="PROSITE" id="PS51898">
    <property type="entry name" value="TYR_RECOMBINASE"/>
    <property type="match status" value="1"/>
</dbReference>
<sequence>MATYQRGKYWWYRFRFAGERIDEPTKSTSRTVAKEAERQHRRALEDGYNNFKEVRQNRVRILEEIIDEYLTGYRLRYRSASFAEYALGHVSRLLGTKIVADITDISVLRYQEDRLREKAAPKSINEEVRFLLKMLGDPGEVIRAHLKKTKQLKLTVHKQIGKAFDSEETQNLATNAKSSRSPHMYPAFMLARNGGLRDTEIKTLTWGQVNFVAKTVQVGRAKSEAGEGRIVPLNSEAYQALVDHRAWYLKRFGEIRDGVREIRDEWYVFPWGKPRPSDPARHITSFKTAWKTTRRNAKVKGRWHDNRHTLITEMAENGAGDETIMEIAGHVDRQMLRHYSHIRMKAKREAVESVIASRRGVSQLGSASKAGSSA</sequence>
<dbReference type="PANTHER" id="PTHR30349">
    <property type="entry name" value="PHAGE INTEGRASE-RELATED"/>
    <property type="match status" value="1"/>
</dbReference>
<dbReference type="PANTHER" id="PTHR30349:SF64">
    <property type="entry name" value="PROPHAGE INTEGRASE INTD-RELATED"/>
    <property type="match status" value="1"/>
</dbReference>
<dbReference type="GO" id="GO:0015074">
    <property type="term" value="P:DNA integration"/>
    <property type="evidence" value="ECO:0007669"/>
    <property type="project" value="InterPro"/>
</dbReference>
<evidence type="ECO:0000313" key="3">
    <source>
        <dbReference type="EMBL" id="CBH99653.1"/>
    </source>
</evidence>
<dbReference type="SUPFAM" id="SSF56349">
    <property type="entry name" value="DNA breaking-rejoining enzymes"/>
    <property type="match status" value="1"/>
</dbReference>
<reference evidence="3" key="1">
    <citation type="submission" date="2009-10" db="EMBL/GenBank/DDBJ databases">
        <title>Diversity of trophic interactions inside an arsenic-rich microbial ecosystem.</title>
        <authorList>
            <person name="Bertin P.N."/>
            <person name="Heinrich-Salmeron A."/>
            <person name="Pelletier E."/>
            <person name="Goulhen-Chollet F."/>
            <person name="Arsene-Ploetze F."/>
            <person name="Gallien S."/>
            <person name="Calteau A."/>
            <person name="Vallenet D."/>
            <person name="Casiot C."/>
            <person name="Chane-Woon-Ming B."/>
            <person name="Giloteaux L."/>
            <person name="Barakat M."/>
            <person name="Bonnefoy V."/>
            <person name="Bruneel O."/>
            <person name="Chandler M."/>
            <person name="Cleiss J."/>
            <person name="Duran R."/>
            <person name="Elbaz-Poulichet F."/>
            <person name="Fonknechten N."/>
            <person name="Lauga B."/>
            <person name="Mornico D."/>
            <person name="Ortet P."/>
            <person name="Schaeffer C."/>
            <person name="Siguier P."/>
            <person name="Alexander Thil Smith A."/>
            <person name="Van Dorsselaer A."/>
            <person name="Weissenbach J."/>
            <person name="Medigue C."/>
            <person name="Le Paslier D."/>
        </authorList>
    </citation>
    <scope>NUCLEOTIDE SEQUENCE</scope>
</reference>
<accession>E6PXJ4</accession>
<dbReference type="EMBL" id="CABN01000039">
    <property type="protein sequence ID" value="CBH99653.1"/>
    <property type="molecule type" value="Genomic_DNA"/>
</dbReference>
<name>E6PXJ4_9ZZZZ</name>
<comment type="caution">
    <text evidence="3">The sequence shown here is derived from an EMBL/GenBank/DDBJ whole genome shotgun (WGS) entry which is preliminary data.</text>
</comment>
<evidence type="ECO:0000259" key="2">
    <source>
        <dbReference type="PROSITE" id="PS51898"/>
    </source>
</evidence>
<dbReference type="Pfam" id="PF00589">
    <property type="entry name" value="Phage_integrase"/>
    <property type="match status" value="1"/>
</dbReference>
<keyword evidence="1" id="KW-0233">DNA recombination</keyword>